<accession>A0A5J5EQL9</accession>
<organism evidence="3 4">
    <name type="scientific">Sphaerosporella brunnea</name>
    <dbReference type="NCBI Taxonomy" id="1250544"/>
    <lineage>
        <taxon>Eukaryota</taxon>
        <taxon>Fungi</taxon>
        <taxon>Dikarya</taxon>
        <taxon>Ascomycota</taxon>
        <taxon>Pezizomycotina</taxon>
        <taxon>Pezizomycetes</taxon>
        <taxon>Pezizales</taxon>
        <taxon>Pyronemataceae</taxon>
        <taxon>Sphaerosporella</taxon>
    </lineage>
</organism>
<proteinExistence type="predicted"/>
<dbReference type="Proteomes" id="UP000326924">
    <property type="component" value="Unassembled WGS sequence"/>
</dbReference>
<reference evidence="3 4" key="1">
    <citation type="submission" date="2019-09" db="EMBL/GenBank/DDBJ databases">
        <title>Draft genome of the ectomycorrhizal ascomycete Sphaerosporella brunnea.</title>
        <authorList>
            <consortium name="DOE Joint Genome Institute"/>
            <person name="Benucci G.M."/>
            <person name="Marozzi G."/>
            <person name="Antonielli L."/>
            <person name="Sanchez S."/>
            <person name="Marco P."/>
            <person name="Wang X."/>
            <person name="Falini L.B."/>
            <person name="Barry K."/>
            <person name="Haridas S."/>
            <person name="Lipzen A."/>
            <person name="Labutti K."/>
            <person name="Grigoriev I.V."/>
            <person name="Murat C."/>
            <person name="Martin F."/>
            <person name="Albertini E."/>
            <person name="Donnini D."/>
            <person name="Bonito G."/>
        </authorList>
    </citation>
    <scope>NUCLEOTIDE SEQUENCE [LARGE SCALE GENOMIC DNA]</scope>
    <source>
        <strain evidence="3 4">Sb_GMNB300</strain>
    </source>
</reference>
<gene>
    <name evidence="3" type="ORF">FN846DRAFT_147976</name>
</gene>
<name>A0A5J5EQL9_9PEZI</name>
<protein>
    <submittedName>
        <fullName evidence="3">Uncharacterized protein</fullName>
    </submittedName>
</protein>
<evidence type="ECO:0000313" key="3">
    <source>
        <dbReference type="EMBL" id="KAA8900261.1"/>
    </source>
</evidence>
<keyword evidence="4" id="KW-1185">Reference proteome</keyword>
<dbReference type="EMBL" id="VXIS01000156">
    <property type="protein sequence ID" value="KAA8900261.1"/>
    <property type="molecule type" value="Genomic_DNA"/>
</dbReference>
<feature type="transmembrane region" description="Helical" evidence="2">
    <location>
        <begin position="60"/>
        <end position="79"/>
    </location>
</feature>
<dbReference type="InParanoid" id="A0A5J5EQL9"/>
<evidence type="ECO:0000313" key="4">
    <source>
        <dbReference type="Proteomes" id="UP000326924"/>
    </source>
</evidence>
<dbReference type="AlphaFoldDB" id="A0A5J5EQL9"/>
<feature type="compositionally biased region" description="Polar residues" evidence="1">
    <location>
        <begin position="252"/>
        <end position="262"/>
    </location>
</feature>
<keyword evidence="2" id="KW-0812">Transmembrane</keyword>
<sequence length="262" mass="28959">MRYRSGTGKLVVVRHTFRSGDAMAAGPRVAENEKVAIRFWFLAILPIFFCRPTNIPCGGVFFFFFYCCCFFALVVARVAEPPDGGEFPNKKKITRLVDARTLGAGTPVDVNPFCHHQRGERVVWPPAAAAAENVVLQSVSCLWFVCAPPSSLTLLLEKTAAIVCQVHPSPQHSTAQPSAAQRELQYCLLVYLITITTTCSRKPKAKHQPGSLRSWKKKTMKKLCQSSLRNSAIPRSPSLRKVQKKSRRTKPITGNSTPSDAA</sequence>
<keyword evidence="2" id="KW-1133">Transmembrane helix</keyword>
<evidence type="ECO:0000256" key="1">
    <source>
        <dbReference type="SAM" id="MobiDB-lite"/>
    </source>
</evidence>
<feature type="compositionally biased region" description="Basic residues" evidence="1">
    <location>
        <begin position="241"/>
        <end position="250"/>
    </location>
</feature>
<feature type="region of interest" description="Disordered" evidence="1">
    <location>
        <begin position="202"/>
        <end position="262"/>
    </location>
</feature>
<evidence type="ECO:0000256" key="2">
    <source>
        <dbReference type="SAM" id="Phobius"/>
    </source>
</evidence>
<keyword evidence="2" id="KW-0472">Membrane</keyword>
<comment type="caution">
    <text evidence="3">The sequence shown here is derived from an EMBL/GenBank/DDBJ whole genome shotgun (WGS) entry which is preliminary data.</text>
</comment>